<name>A0AAD4FA83_9PEZI</name>
<keyword evidence="2" id="KW-1185">Reference proteome</keyword>
<sequence length="314" mass="34884">MPARSDLGAIQLYKVKAIIREDVRLLLHHTPALAKVLRYSIMATNTPAPLREGYEIRQLTVEHLEWVKAIVGHTMSFDSPIWSKRYPNDQAGRAYKMAEAIGPSSLSCIESGLSYGVFIRGWTPRYPDTKPGGELRWNTRDLAASREKLLEQMDFALVSIAMSKDWASPKSTGSTEAQLSWADVVEGHALLADTLKARDQSGKVWSPPKDPKYLGKVLKRSGTHTRGDHISKGLAKALAHFVMRDAAAKGFQGILIHTGSVGVHGIWENPPAPFKAHVVSEYNTGNPPLSFENAPVLCKRIWVELKEERKGERE</sequence>
<dbReference type="AlphaFoldDB" id="A0AAD4FA83"/>
<evidence type="ECO:0000313" key="1">
    <source>
        <dbReference type="EMBL" id="KAG7293558.1"/>
    </source>
</evidence>
<evidence type="ECO:0000313" key="2">
    <source>
        <dbReference type="Proteomes" id="UP001197093"/>
    </source>
</evidence>
<protein>
    <submittedName>
        <fullName evidence="1">Uncharacterized protein</fullName>
    </submittedName>
</protein>
<accession>A0AAD4FA83</accession>
<proteinExistence type="predicted"/>
<dbReference type="Proteomes" id="UP001197093">
    <property type="component" value="Unassembled WGS sequence"/>
</dbReference>
<reference evidence="1" key="1">
    <citation type="submission" date="2023-02" db="EMBL/GenBank/DDBJ databases">
        <authorList>
            <person name="Palmer J.M."/>
        </authorList>
    </citation>
    <scope>NUCLEOTIDE SEQUENCE</scope>
    <source>
        <strain evidence="1">FW57</strain>
    </source>
</reference>
<organism evidence="1 2">
    <name type="scientific">Staphylotrichum longicolle</name>
    <dbReference type="NCBI Taxonomy" id="669026"/>
    <lineage>
        <taxon>Eukaryota</taxon>
        <taxon>Fungi</taxon>
        <taxon>Dikarya</taxon>
        <taxon>Ascomycota</taxon>
        <taxon>Pezizomycotina</taxon>
        <taxon>Sordariomycetes</taxon>
        <taxon>Sordariomycetidae</taxon>
        <taxon>Sordariales</taxon>
        <taxon>Chaetomiaceae</taxon>
        <taxon>Staphylotrichum</taxon>
    </lineage>
</organism>
<dbReference type="EMBL" id="JAHCVI010000001">
    <property type="protein sequence ID" value="KAG7293558.1"/>
    <property type="molecule type" value="Genomic_DNA"/>
</dbReference>
<gene>
    <name evidence="1" type="ORF">NEMBOFW57_003611</name>
</gene>
<comment type="caution">
    <text evidence="1">The sequence shown here is derived from an EMBL/GenBank/DDBJ whole genome shotgun (WGS) entry which is preliminary data.</text>
</comment>